<name>A0A9N9RSJ6_9DIPT</name>
<keyword evidence="11" id="KW-1185">Reference proteome</keyword>
<evidence type="ECO:0000256" key="2">
    <source>
        <dbReference type="ARBA" id="ARBA00004481"/>
    </source>
</evidence>
<comment type="subcellular location">
    <subcellularLocation>
        <location evidence="2">Endosome membrane</location>
        <topology evidence="2">Peripheral membrane protein</topology>
    </subcellularLocation>
    <subcellularLocation>
        <location evidence="1">Late endosome membrane</location>
    </subcellularLocation>
    <subcellularLocation>
        <location evidence="3">Lysosome membrane</location>
        <topology evidence="3">Peripheral membrane protein</topology>
        <orientation evidence="3">Cytoplasmic side</orientation>
    </subcellularLocation>
</comment>
<dbReference type="Pfam" id="PF10601">
    <property type="entry name" value="zf-LITAF-like"/>
    <property type="match status" value="2"/>
</dbReference>
<feature type="domain" description="LITAF" evidence="9">
    <location>
        <begin position="41"/>
        <end position="126"/>
    </location>
</feature>
<dbReference type="AlphaFoldDB" id="A0A9N9RSJ6"/>
<dbReference type="Proteomes" id="UP001153620">
    <property type="component" value="Chromosome 2"/>
</dbReference>
<protein>
    <recommendedName>
        <fullName evidence="9">LITAF domain-containing protein</fullName>
    </recommendedName>
</protein>
<accession>A0A9N9RSJ6</accession>
<dbReference type="PANTHER" id="PTHR23292:SF14">
    <property type="entry name" value="FI16615P1-RELATED"/>
    <property type="match status" value="1"/>
</dbReference>
<dbReference type="SMART" id="SM00714">
    <property type="entry name" value="LITAF"/>
    <property type="match status" value="2"/>
</dbReference>
<keyword evidence="7" id="KW-0472">Membrane</keyword>
<dbReference type="PANTHER" id="PTHR23292">
    <property type="entry name" value="LIPOPOLYSACCHARIDE-INDUCED TUMOR NECROSIS FACTOR-ALPHA FACTOR"/>
    <property type="match status" value="1"/>
</dbReference>
<evidence type="ECO:0000259" key="9">
    <source>
        <dbReference type="PROSITE" id="PS51837"/>
    </source>
</evidence>
<dbReference type="InterPro" id="IPR037519">
    <property type="entry name" value="LITAF_fam"/>
</dbReference>
<feature type="compositionally biased region" description="Low complexity" evidence="8">
    <location>
        <begin position="728"/>
        <end position="739"/>
    </location>
</feature>
<keyword evidence="5" id="KW-0479">Metal-binding</keyword>
<evidence type="ECO:0000256" key="4">
    <source>
        <dbReference type="ARBA" id="ARBA00005975"/>
    </source>
</evidence>
<proteinExistence type="inferred from homology"/>
<evidence type="ECO:0000313" key="10">
    <source>
        <dbReference type="EMBL" id="CAG9801689.1"/>
    </source>
</evidence>
<dbReference type="GO" id="GO:0008270">
    <property type="term" value="F:zinc ion binding"/>
    <property type="evidence" value="ECO:0007669"/>
    <property type="project" value="TreeGrafter"/>
</dbReference>
<feature type="compositionally biased region" description="Acidic residues" evidence="8">
    <location>
        <begin position="518"/>
        <end position="527"/>
    </location>
</feature>
<evidence type="ECO:0000256" key="6">
    <source>
        <dbReference type="ARBA" id="ARBA00022833"/>
    </source>
</evidence>
<dbReference type="OrthoDB" id="7488383at2759"/>
<evidence type="ECO:0000313" key="11">
    <source>
        <dbReference type="Proteomes" id="UP001153620"/>
    </source>
</evidence>
<comment type="similarity">
    <text evidence="4">Belongs to the CDIP1/LITAF family.</text>
</comment>
<dbReference type="GO" id="GO:0005765">
    <property type="term" value="C:lysosomal membrane"/>
    <property type="evidence" value="ECO:0007669"/>
    <property type="project" value="UniProtKB-SubCell"/>
</dbReference>
<feature type="region of interest" description="Disordered" evidence="8">
    <location>
        <begin position="705"/>
        <end position="751"/>
    </location>
</feature>
<evidence type="ECO:0000256" key="7">
    <source>
        <dbReference type="ARBA" id="ARBA00023136"/>
    </source>
</evidence>
<evidence type="ECO:0000256" key="3">
    <source>
        <dbReference type="ARBA" id="ARBA00004630"/>
    </source>
</evidence>
<dbReference type="InterPro" id="IPR006629">
    <property type="entry name" value="LITAF"/>
</dbReference>
<feature type="region of interest" description="Disordered" evidence="8">
    <location>
        <begin position="431"/>
        <end position="452"/>
    </location>
</feature>
<dbReference type="GO" id="GO:0031902">
    <property type="term" value="C:late endosome membrane"/>
    <property type="evidence" value="ECO:0007669"/>
    <property type="project" value="UniProtKB-SubCell"/>
</dbReference>
<evidence type="ECO:0000256" key="5">
    <source>
        <dbReference type="ARBA" id="ARBA00022723"/>
    </source>
</evidence>
<reference evidence="10" key="1">
    <citation type="submission" date="2022-01" db="EMBL/GenBank/DDBJ databases">
        <authorList>
            <person name="King R."/>
        </authorList>
    </citation>
    <scope>NUCLEOTIDE SEQUENCE</scope>
</reference>
<organism evidence="10 11">
    <name type="scientific">Chironomus riparius</name>
    <dbReference type="NCBI Taxonomy" id="315576"/>
    <lineage>
        <taxon>Eukaryota</taxon>
        <taxon>Metazoa</taxon>
        <taxon>Ecdysozoa</taxon>
        <taxon>Arthropoda</taxon>
        <taxon>Hexapoda</taxon>
        <taxon>Insecta</taxon>
        <taxon>Pterygota</taxon>
        <taxon>Neoptera</taxon>
        <taxon>Endopterygota</taxon>
        <taxon>Diptera</taxon>
        <taxon>Nematocera</taxon>
        <taxon>Chironomoidea</taxon>
        <taxon>Chironomidae</taxon>
        <taxon>Chironominae</taxon>
        <taxon>Chironomus</taxon>
    </lineage>
</organism>
<reference evidence="10" key="2">
    <citation type="submission" date="2022-10" db="EMBL/GenBank/DDBJ databases">
        <authorList>
            <consortium name="ENA_rothamsted_submissions"/>
            <consortium name="culmorum"/>
            <person name="King R."/>
        </authorList>
    </citation>
    <scope>NUCLEOTIDE SEQUENCE</scope>
</reference>
<feature type="compositionally biased region" description="Low complexity" evidence="8">
    <location>
        <begin position="707"/>
        <end position="720"/>
    </location>
</feature>
<evidence type="ECO:0000256" key="8">
    <source>
        <dbReference type="SAM" id="MobiDB-lite"/>
    </source>
</evidence>
<feature type="region of interest" description="Disordered" evidence="8">
    <location>
        <begin position="499"/>
        <end position="530"/>
    </location>
</feature>
<keyword evidence="6" id="KW-0862">Zinc</keyword>
<dbReference type="EMBL" id="OU895878">
    <property type="protein sequence ID" value="CAG9801689.1"/>
    <property type="molecule type" value="Genomic_DNA"/>
</dbReference>
<dbReference type="PROSITE" id="PS51837">
    <property type="entry name" value="LITAF"/>
    <property type="match status" value="2"/>
</dbReference>
<sequence>MDINTQSVVVHDELKPPPYSNVVKALAVEQVTKPNKPASTATTIIVQQMHPPCYGPKSQNMTCPSCKSQITTKVKDKVSFRTHAAAYLLCLIGCWSCCLIPYCVSSCQNQMHLCPNCNSYLVQKHVQKIYILNQDKHNKKAKFNEYDPSIIFPTTSFLPPPAYNPDMTQQVEQQKIYSVSHQTGVQTVMIQQSQIIYGPDTFRMNCPSCKADISTEIKNIPNAKTHITAVLLLSFCCCLIPYFCNTCQSQHHALTVIIFSARVKNSSPNVSEILQKIQNASNVKDLMTNLQKNIKRAATMGIFMGTAKTARKMETNILILIHEFIKTIQGSNMRQAIEKFQKIEDTIERDKKAMEILTRAMNVAMDTKIIKDYRQALNKVSKDISKSDMSQPQKIIPRDKKELMKQAQNDVNNHLLFLRKTMNATVHETITHMQQPKKKSEISSTPSSITSSLDSHAKDIFEHETYNLPLLYIRMPIWPVHQRNLESFYRFRRQNGNDATGNTIGGDIPNDNEKVEGENDEEEEFGDGLDPPIGGGGLAGLIAGLSGSDVGALVGALSGVVTSLFGPGGLDVPSLISTGTSLLAGLLGGDDNFGKVLATYLGIAVEGFSEGGGADNNGAFFGNFVGTLFAQLSADPEEDDAPPKPKIFFENFLKGFDQSKQKRGTNEPSSHKNYIFEFLSNIISSVVGGITNLILNSSLGSSGGSSQGAADLSAGSSQGSHTGSAYASQQSSSSSMPSPMHEKPKSIVGRN</sequence>
<gene>
    <name evidence="10" type="ORF">CHIRRI_LOCUS4611</name>
</gene>
<feature type="domain" description="LITAF" evidence="9">
    <location>
        <begin position="185"/>
        <end position="268"/>
    </location>
</feature>
<feature type="compositionally biased region" description="Low complexity" evidence="8">
    <location>
        <begin position="442"/>
        <end position="452"/>
    </location>
</feature>
<evidence type="ECO:0000256" key="1">
    <source>
        <dbReference type="ARBA" id="ARBA00004414"/>
    </source>
</evidence>